<evidence type="ECO:0000313" key="2">
    <source>
        <dbReference type="EMBL" id="KAF8670579.1"/>
    </source>
</evidence>
<dbReference type="OrthoDB" id="658724at2759"/>
<gene>
    <name evidence="2" type="ORF">HU200_050605</name>
</gene>
<reference evidence="2" key="1">
    <citation type="submission" date="2020-07" db="EMBL/GenBank/DDBJ databases">
        <title>Genome sequence and genetic diversity analysis of an under-domesticated orphan crop, white fonio (Digitaria exilis).</title>
        <authorList>
            <person name="Bennetzen J.L."/>
            <person name="Chen S."/>
            <person name="Ma X."/>
            <person name="Wang X."/>
            <person name="Yssel A.E.J."/>
            <person name="Chaluvadi S.R."/>
            <person name="Johnson M."/>
            <person name="Gangashetty P."/>
            <person name="Hamidou F."/>
            <person name="Sanogo M.D."/>
            <person name="Zwaenepoel A."/>
            <person name="Wallace J."/>
            <person name="Van De Peer Y."/>
            <person name="Van Deynze A."/>
        </authorList>
    </citation>
    <scope>NUCLEOTIDE SEQUENCE</scope>
    <source>
        <tissue evidence="2">Leaves</tissue>
    </source>
</reference>
<evidence type="ECO:0000313" key="3">
    <source>
        <dbReference type="Proteomes" id="UP000636709"/>
    </source>
</evidence>
<evidence type="ECO:0000259" key="1">
    <source>
        <dbReference type="Pfam" id="PF23635"/>
    </source>
</evidence>
<dbReference type="Proteomes" id="UP000636709">
    <property type="component" value="Unassembled WGS sequence"/>
</dbReference>
<organism evidence="2 3">
    <name type="scientific">Digitaria exilis</name>
    <dbReference type="NCBI Taxonomy" id="1010633"/>
    <lineage>
        <taxon>Eukaryota</taxon>
        <taxon>Viridiplantae</taxon>
        <taxon>Streptophyta</taxon>
        <taxon>Embryophyta</taxon>
        <taxon>Tracheophyta</taxon>
        <taxon>Spermatophyta</taxon>
        <taxon>Magnoliopsida</taxon>
        <taxon>Liliopsida</taxon>
        <taxon>Poales</taxon>
        <taxon>Poaceae</taxon>
        <taxon>PACMAD clade</taxon>
        <taxon>Panicoideae</taxon>
        <taxon>Panicodae</taxon>
        <taxon>Paniceae</taxon>
        <taxon>Anthephorinae</taxon>
        <taxon>Digitaria</taxon>
    </lineage>
</organism>
<feature type="domain" description="F-box protein AT5G49610-like beta-propeller" evidence="1">
    <location>
        <begin position="121"/>
        <end position="410"/>
    </location>
</feature>
<dbReference type="EMBL" id="JACEFO010002254">
    <property type="protein sequence ID" value="KAF8670579.1"/>
    <property type="molecule type" value="Genomic_DNA"/>
</dbReference>
<dbReference type="InterPro" id="IPR056594">
    <property type="entry name" value="AT5G49610-like_b-prop"/>
</dbReference>
<keyword evidence="3" id="KW-1185">Reference proteome</keyword>
<accession>A0A835ARG7</accession>
<sequence>MNLSKKMKLSPAEENNTSASKVLTNDGMLGEILERLHCPANLVRAALTSRRWLHNATSQPTICGFRKRQSPRLLGIYVTTEGFCPPEFVPLPDPSCPEFQAEIRHGNFGFDGTDALSLIVLWDCRNERVLYGFDESFHVSDIPSVRMPLRCPTEQTVVFPPPPPPPTAWPQSPHAMLLPDEDGDNTSCYRVDLFNNGHKIFARVLALRSGSWSTHCSASTNLSKPPVSIQSMTLLMCGKIYMLAMAGYILVLDLAASRFSTVDLPKGVEVESDYPNLRNVALCRGDSSALYLIHVNGDKVTVWFQRMTDHDGAGSSSACGWSLRDTISLPEACDHIEDLAGELEDGLEDAVSVVGAADNSEFVFLEFLDSGVIVCIQVDSKNAKLVYNRDPNNDFVIRVHPFMAVWPPIFAELVAAPAE</sequence>
<protein>
    <recommendedName>
        <fullName evidence="1">F-box protein AT5G49610-like beta-propeller domain-containing protein</fullName>
    </recommendedName>
</protein>
<comment type="caution">
    <text evidence="2">The sequence shown here is derived from an EMBL/GenBank/DDBJ whole genome shotgun (WGS) entry which is preliminary data.</text>
</comment>
<proteinExistence type="predicted"/>
<dbReference type="AlphaFoldDB" id="A0A835ARG7"/>
<dbReference type="PANTHER" id="PTHR33207">
    <property type="entry name" value="F-BOX DOMAIN CONTAINING PROTEIN-RELATED"/>
    <property type="match status" value="1"/>
</dbReference>
<dbReference type="Pfam" id="PF23635">
    <property type="entry name" value="Beta-prop_AT5G49610-like"/>
    <property type="match status" value="1"/>
</dbReference>
<name>A0A835ARG7_9POAL</name>